<proteinExistence type="predicted"/>
<reference evidence="1" key="1">
    <citation type="submission" date="2018-11" db="EMBL/GenBank/DDBJ databases">
        <authorList>
            <person name="Alioto T."/>
            <person name="Alioto T."/>
        </authorList>
    </citation>
    <scope>NUCLEOTIDE SEQUENCE</scope>
</reference>
<comment type="caution">
    <text evidence="1">The sequence shown here is derived from an EMBL/GenBank/DDBJ whole genome shotgun (WGS) entry which is preliminary data.</text>
</comment>
<keyword evidence="2" id="KW-1185">Reference proteome</keyword>
<organism evidence="1 2">
    <name type="scientific">Mytilus galloprovincialis</name>
    <name type="common">Mediterranean mussel</name>
    <dbReference type="NCBI Taxonomy" id="29158"/>
    <lineage>
        <taxon>Eukaryota</taxon>
        <taxon>Metazoa</taxon>
        <taxon>Spiralia</taxon>
        <taxon>Lophotrochozoa</taxon>
        <taxon>Mollusca</taxon>
        <taxon>Bivalvia</taxon>
        <taxon>Autobranchia</taxon>
        <taxon>Pteriomorphia</taxon>
        <taxon>Mytilida</taxon>
        <taxon>Mytiloidea</taxon>
        <taxon>Mytilidae</taxon>
        <taxon>Mytilinae</taxon>
        <taxon>Mytilus</taxon>
    </lineage>
</organism>
<sequence length="175" mass="20213">MSASVLVFFRNGQLSDLFRLLDVTTGKVRTMFKCAGWFIMIILFDIVIGEDCPPGMDLNGNRLSRIHCELYKRFTFGPWSGKRSSNTESLESSRYQRDFSSWGGKRFENILLKTNDKDQTEKKYESEVLSCIKRFTNDQFFLARCVELVQNDCKAHDCSEDLSGIQRREFSAWGG</sequence>
<dbReference type="EMBL" id="UYJE01008200">
    <property type="protein sequence ID" value="VDI61979.1"/>
    <property type="molecule type" value="Genomic_DNA"/>
</dbReference>
<gene>
    <name evidence="1" type="ORF">MGAL_10B074546</name>
</gene>
<evidence type="ECO:0000313" key="2">
    <source>
        <dbReference type="Proteomes" id="UP000596742"/>
    </source>
</evidence>
<dbReference type="AlphaFoldDB" id="A0A8B6GC08"/>
<dbReference type="OrthoDB" id="10418069at2759"/>
<dbReference type="Proteomes" id="UP000596742">
    <property type="component" value="Unassembled WGS sequence"/>
</dbReference>
<protein>
    <submittedName>
        <fullName evidence="1">Uncharacterized protein</fullName>
    </submittedName>
</protein>
<evidence type="ECO:0000313" key="1">
    <source>
        <dbReference type="EMBL" id="VDI61979.1"/>
    </source>
</evidence>
<accession>A0A8B6GC08</accession>
<name>A0A8B6GC08_MYTGA</name>